<name>A0A2B7YQE0_POLH7</name>
<dbReference type="OrthoDB" id="547796at2759"/>
<accession>A0A2B7YQE0</accession>
<dbReference type="Proteomes" id="UP000224634">
    <property type="component" value="Unassembled WGS sequence"/>
</dbReference>
<dbReference type="AlphaFoldDB" id="A0A2B7YQE0"/>
<evidence type="ECO:0008006" key="4">
    <source>
        <dbReference type="Google" id="ProtNLM"/>
    </source>
</evidence>
<keyword evidence="1" id="KW-0472">Membrane</keyword>
<dbReference type="SUPFAM" id="SSF55856">
    <property type="entry name" value="Cytochrome b5-like heme/steroid binding domain"/>
    <property type="match status" value="1"/>
</dbReference>
<dbReference type="STRING" id="1447883.A0A2B7YQE0"/>
<reference evidence="2 3" key="1">
    <citation type="submission" date="2017-10" db="EMBL/GenBank/DDBJ databases">
        <title>Comparative genomics in systemic dimorphic fungi from Ajellomycetaceae.</title>
        <authorList>
            <person name="Munoz J.F."/>
            <person name="Mcewen J.G."/>
            <person name="Clay O.K."/>
            <person name="Cuomo C.A."/>
        </authorList>
    </citation>
    <scope>NUCLEOTIDE SEQUENCE [LARGE SCALE GENOMIC DNA]</scope>
    <source>
        <strain evidence="2 3">UAMH7299</strain>
    </source>
</reference>
<evidence type="ECO:0000256" key="1">
    <source>
        <dbReference type="SAM" id="Phobius"/>
    </source>
</evidence>
<keyword evidence="1" id="KW-1133">Transmembrane helix</keyword>
<comment type="caution">
    <text evidence="2">The sequence shown here is derived from an EMBL/GenBank/DDBJ whole genome shotgun (WGS) entry which is preliminary data.</text>
</comment>
<dbReference type="Gene3D" id="3.10.120.10">
    <property type="entry name" value="Cytochrome b5-like heme/steroid binding domain"/>
    <property type="match status" value="1"/>
</dbReference>
<dbReference type="EMBL" id="PDNA01000025">
    <property type="protein sequence ID" value="PGH23380.1"/>
    <property type="molecule type" value="Genomic_DNA"/>
</dbReference>
<organism evidence="2 3">
    <name type="scientific">Polytolypa hystricis (strain UAMH7299)</name>
    <dbReference type="NCBI Taxonomy" id="1447883"/>
    <lineage>
        <taxon>Eukaryota</taxon>
        <taxon>Fungi</taxon>
        <taxon>Dikarya</taxon>
        <taxon>Ascomycota</taxon>
        <taxon>Pezizomycotina</taxon>
        <taxon>Eurotiomycetes</taxon>
        <taxon>Eurotiomycetidae</taxon>
        <taxon>Onygenales</taxon>
        <taxon>Onygenales incertae sedis</taxon>
        <taxon>Polytolypa</taxon>
    </lineage>
</organism>
<sequence>MATEEASSTPLAEVASIASPINLLLFSLFVILVYLRFRPKRAVSLPQGPAPVVFRTFTPTTLLPFDGKDGASVYLAVRGRVFDVTSGKNFYGPVN</sequence>
<protein>
    <recommendedName>
        <fullName evidence="4">Cytochrome b5 heme-binding domain-containing protein</fullName>
    </recommendedName>
</protein>
<feature type="transmembrane region" description="Helical" evidence="1">
    <location>
        <begin position="14"/>
        <end position="35"/>
    </location>
</feature>
<dbReference type="InterPro" id="IPR036400">
    <property type="entry name" value="Cyt_B5-like_heme/steroid_sf"/>
</dbReference>
<gene>
    <name evidence="2" type="ORF">AJ80_02633</name>
</gene>
<keyword evidence="3" id="KW-1185">Reference proteome</keyword>
<evidence type="ECO:0000313" key="2">
    <source>
        <dbReference type="EMBL" id="PGH23380.1"/>
    </source>
</evidence>
<proteinExistence type="predicted"/>
<keyword evidence="1" id="KW-0812">Transmembrane</keyword>
<evidence type="ECO:0000313" key="3">
    <source>
        <dbReference type="Proteomes" id="UP000224634"/>
    </source>
</evidence>